<dbReference type="InterPro" id="IPR017938">
    <property type="entry name" value="Riboflavin_synthase-like_b-brl"/>
</dbReference>
<evidence type="ECO:0000313" key="7">
    <source>
        <dbReference type="Proteomes" id="UP001058461"/>
    </source>
</evidence>
<keyword evidence="1" id="KW-0560">Oxidoreductase</keyword>
<dbReference type="Pfam" id="PF00970">
    <property type="entry name" value="FAD_binding_6"/>
    <property type="match status" value="1"/>
</dbReference>
<dbReference type="SUPFAM" id="SSF63380">
    <property type="entry name" value="Riboflavin synthase domain-like"/>
    <property type="match status" value="1"/>
</dbReference>
<sequence length="351" mass="38524">MAEQSRRVLLEGTDRVIDTDPGETLLQALERLGYGMRRSCCNGVCEICEVSLLQGELHQRYPERHLCAPPPGAAAGEIFALACTSVPLTDVSVKIKGLKLPGEVVVKKLNCDITSVEVLNRDVYLVRLRLPATASLALEFQAGQYLDICLPNGKKASFSIASAPELERMLELHIRLQPDSEMSCAVMAHLQQEKTVEIEAPKGVCCLSAAALAADDRLVFAAASTGFSQIKSMVEHLLARKVQNQIRIYWGARDAADLYQLALPEQWAREYPNVHFVPVVSEPELSPDWVGRTGLLPQAMLEDMDHFADTHVYASGSPAMVYALLDACEEHGMGAEQLHSDVFAYAPRPVK</sequence>
<feature type="domain" description="2Fe-2S ferredoxin-type" evidence="4">
    <location>
        <begin position="6"/>
        <end position="99"/>
    </location>
</feature>
<name>A0ABY5HGM5_9GAMM</name>
<evidence type="ECO:0000256" key="1">
    <source>
        <dbReference type="ARBA" id="ARBA00023002"/>
    </source>
</evidence>
<evidence type="ECO:0000256" key="2">
    <source>
        <dbReference type="ARBA" id="ARBA00023223"/>
    </source>
</evidence>
<dbReference type="EMBL" id="CP073347">
    <property type="protein sequence ID" value="UTW10991.1"/>
    <property type="molecule type" value="Genomic_DNA"/>
</dbReference>
<dbReference type="Proteomes" id="UP001058461">
    <property type="component" value="Chromosome"/>
</dbReference>
<dbReference type="InterPro" id="IPR001041">
    <property type="entry name" value="2Fe-2S_ferredoxin-type"/>
</dbReference>
<gene>
    <name evidence="6" type="ORF">KDW95_17165</name>
</gene>
<dbReference type="Pfam" id="PF00175">
    <property type="entry name" value="NAD_binding_1"/>
    <property type="match status" value="1"/>
</dbReference>
<keyword evidence="7" id="KW-1185">Reference proteome</keyword>
<dbReference type="Pfam" id="PF00111">
    <property type="entry name" value="Fer2"/>
    <property type="match status" value="1"/>
</dbReference>
<dbReference type="CDD" id="cd00207">
    <property type="entry name" value="fer2"/>
    <property type="match status" value="1"/>
</dbReference>
<dbReference type="PROSITE" id="PS51384">
    <property type="entry name" value="FAD_FR"/>
    <property type="match status" value="1"/>
</dbReference>
<dbReference type="PANTHER" id="PTHR47354:SF7">
    <property type="entry name" value="NAD(P)H-FLAVIN REDUCTASE"/>
    <property type="match status" value="1"/>
</dbReference>
<evidence type="ECO:0000259" key="4">
    <source>
        <dbReference type="PROSITE" id="PS51085"/>
    </source>
</evidence>
<dbReference type="PROSITE" id="PS51085">
    <property type="entry name" value="2FE2S_FER_2"/>
    <property type="match status" value="1"/>
</dbReference>
<protein>
    <submittedName>
        <fullName evidence="6">2Fe-2S iron-sulfur cluster binding domain-containing protein</fullName>
    </submittedName>
</protein>
<accession>A0ABY5HGM5</accession>
<dbReference type="SUPFAM" id="SSF52343">
    <property type="entry name" value="Ferredoxin reductase-like, C-terminal NADP-linked domain"/>
    <property type="match status" value="1"/>
</dbReference>
<dbReference type="SUPFAM" id="SSF54292">
    <property type="entry name" value="2Fe-2S ferredoxin-like"/>
    <property type="match status" value="1"/>
</dbReference>
<dbReference type="InterPro" id="IPR001433">
    <property type="entry name" value="OxRdtase_FAD/NAD-bd"/>
</dbReference>
<dbReference type="InterPro" id="IPR008333">
    <property type="entry name" value="Cbr1-like_FAD-bd_dom"/>
</dbReference>
<dbReference type="InterPro" id="IPR036010">
    <property type="entry name" value="2Fe-2S_ferredoxin-like_sf"/>
</dbReference>
<evidence type="ECO:0000256" key="3">
    <source>
        <dbReference type="ARBA" id="ARBA00038177"/>
    </source>
</evidence>
<dbReference type="Gene3D" id="2.40.30.10">
    <property type="entry name" value="Translation factors"/>
    <property type="match status" value="1"/>
</dbReference>
<organism evidence="6 7">
    <name type="scientific">Marinobacterium rhizophilum</name>
    <dbReference type="NCBI Taxonomy" id="420402"/>
    <lineage>
        <taxon>Bacteria</taxon>
        <taxon>Pseudomonadati</taxon>
        <taxon>Pseudomonadota</taxon>
        <taxon>Gammaproteobacteria</taxon>
        <taxon>Oceanospirillales</taxon>
        <taxon>Oceanospirillaceae</taxon>
        <taxon>Marinobacterium</taxon>
    </lineage>
</organism>
<dbReference type="Gene3D" id="3.10.20.30">
    <property type="match status" value="1"/>
</dbReference>
<comment type="similarity">
    <text evidence="3">Belongs to the Fre/LuxG FAD/NAD(P) flavoprotein oxidoreductase family.</text>
</comment>
<dbReference type="RefSeq" id="WP_255853046.1">
    <property type="nucleotide sequence ID" value="NZ_CP073347.1"/>
</dbReference>
<dbReference type="InterPro" id="IPR039261">
    <property type="entry name" value="FNR_nucleotide-bd"/>
</dbReference>
<keyword evidence="2" id="KW-0455">Luminescence</keyword>
<dbReference type="PRINTS" id="PR00410">
    <property type="entry name" value="PHEHYDRXLASE"/>
</dbReference>
<dbReference type="PANTHER" id="PTHR47354">
    <property type="entry name" value="NADH OXIDOREDUCTASE HCR"/>
    <property type="match status" value="1"/>
</dbReference>
<feature type="domain" description="FAD-binding FR-type" evidence="5">
    <location>
        <begin position="106"/>
        <end position="208"/>
    </location>
</feature>
<reference evidence="6" key="1">
    <citation type="submission" date="2021-04" db="EMBL/GenBank/DDBJ databases">
        <title>Oceanospirillales bacteria with DddD are important DMSP degraders in coastal seawater.</title>
        <authorList>
            <person name="Liu J."/>
        </authorList>
    </citation>
    <scope>NUCLEOTIDE SEQUENCE</scope>
    <source>
        <strain evidence="6">D13-1</strain>
    </source>
</reference>
<dbReference type="CDD" id="cd06189">
    <property type="entry name" value="flavin_oxioreductase"/>
    <property type="match status" value="1"/>
</dbReference>
<dbReference type="InterPro" id="IPR050415">
    <property type="entry name" value="MRET"/>
</dbReference>
<evidence type="ECO:0000259" key="5">
    <source>
        <dbReference type="PROSITE" id="PS51384"/>
    </source>
</evidence>
<dbReference type="Gene3D" id="3.40.50.80">
    <property type="entry name" value="Nucleotide-binding domain of ferredoxin-NADP reductase (FNR) module"/>
    <property type="match status" value="1"/>
</dbReference>
<evidence type="ECO:0000313" key="6">
    <source>
        <dbReference type="EMBL" id="UTW10991.1"/>
    </source>
</evidence>
<proteinExistence type="inferred from homology"/>
<dbReference type="InterPro" id="IPR012675">
    <property type="entry name" value="Beta-grasp_dom_sf"/>
</dbReference>
<dbReference type="InterPro" id="IPR017927">
    <property type="entry name" value="FAD-bd_FR_type"/>
</dbReference>